<dbReference type="InterPro" id="IPR000242">
    <property type="entry name" value="PTP_cat"/>
</dbReference>
<dbReference type="CDD" id="cd00047">
    <property type="entry name" value="PTPc"/>
    <property type="match status" value="1"/>
</dbReference>
<dbReference type="InterPro" id="IPR003595">
    <property type="entry name" value="Tyr_Pase_cat"/>
</dbReference>
<evidence type="ECO:0000259" key="3">
    <source>
        <dbReference type="PROSITE" id="PS50056"/>
    </source>
</evidence>
<evidence type="ECO:0000313" key="4">
    <source>
        <dbReference type="Proteomes" id="UP000046392"/>
    </source>
</evidence>
<organism evidence="4 5">
    <name type="scientific">Strongyloides papillosus</name>
    <name type="common">Intestinal threadworm</name>
    <dbReference type="NCBI Taxonomy" id="174720"/>
    <lineage>
        <taxon>Eukaryota</taxon>
        <taxon>Metazoa</taxon>
        <taxon>Ecdysozoa</taxon>
        <taxon>Nematoda</taxon>
        <taxon>Chromadorea</taxon>
        <taxon>Rhabditida</taxon>
        <taxon>Tylenchina</taxon>
        <taxon>Panagrolaimomorpha</taxon>
        <taxon>Strongyloidoidea</taxon>
        <taxon>Strongyloididae</taxon>
        <taxon>Strongyloides</taxon>
    </lineage>
</organism>
<proteinExistence type="predicted"/>
<dbReference type="PROSITE" id="PS50055">
    <property type="entry name" value="TYR_PHOSPHATASE_PTP"/>
    <property type="match status" value="1"/>
</dbReference>
<dbReference type="STRING" id="174720.A0A0N5C5X7"/>
<dbReference type="PRINTS" id="PR00700">
    <property type="entry name" value="PRTYPHPHTASE"/>
</dbReference>
<evidence type="ECO:0000256" key="1">
    <source>
        <dbReference type="SAM" id="MobiDB-lite"/>
    </source>
</evidence>
<dbReference type="SMART" id="SM00404">
    <property type="entry name" value="PTPc_motif"/>
    <property type="match status" value="1"/>
</dbReference>
<dbReference type="SUPFAM" id="SSF52799">
    <property type="entry name" value="(Phosphotyrosine protein) phosphatases II"/>
    <property type="match status" value="1"/>
</dbReference>
<reference evidence="5" key="1">
    <citation type="submission" date="2017-02" db="UniProtKB">
        <authorList>
            <consortium name="WormBaseParasite"/>
        </authorList>
    </citation>
    <scope>IDENTIFICATION</scope>
</reference>
<dbReference type="InterPro" id="IPR029021">
    <property type="entry name" value="Prot-tyrosine_phosphatase-like"/>
</dbReference>
<dbReference type="AlphaFoldDB" id="A0A0N5C5X7"/>
<accession>A0A0N5C5X7</accession>
<feature type="domain" description="Tyrosine-protein phosphatase" evidence="2">
    <location>
        <begin position="174"/>
        <end position="409"/>
    </location>
</feature>
<dbReference type="Gene3D" id="3.90.190.10">
    <property type="entry name" value="Protein tyrosine phosphatase superfamily"/>
    <property type="match status" value="1"/>
</dbReference>
<dbReference type="Proteomes" id="UP000046392">
    <property type="component" value="Unplaced"/>
</dbReference>
<evidence type="ECO:0000313" key="5">
    <source>
        <dbReference type="WBParaSite" id="SPAL_0001335300.1"/>
    </source>
</evidence>
<dbReference type="PANTHER" id="PTHR46163">
    <property type="entry name" value="TYROSINE-PROTEIN PHOSPHATASE-RELATED"/>
    <property type="match status" value="1"/>
</dbReference>
<dbReference type="PROSITE" id="PS50056">
    <property type="entry name" value="TYR_PHOSPHATASE_2"/>
    <property type="match status" value="1"/>
</dbReference>
<dbReference type="SMART" id="SM00194">
    <property type="entry name" value="PTPc"/>
    <property type="match status" value="1"/>
</dbReference>
<dbReference type="GO" id="GO:0004725">
    <property type="term" value="F:protein tyrosine phosphatase activity"/>
    <property type="evidence" value="ECO:0007669"/>
    <property type="project" value="InterPro"/>
</dbReference>
<protein>
    <submittedName>
        <fullName evidence="5">Protein-tyrosine phosphatase</fullName>
    </submittedName>
</protein>
<evidence type="ECO:0000259" key="2">
    <source>
        <dbReference type="PROSITE" id="PS50055"/>
    </source>
</evidence>
<dbReference type="Pfam" id="PF00102">
    <property type="entry name" value="Y_phosphatase"/>
    <property type="match status" value="1"/>
</dbReference>
<feature type="region of interest" description="Disordered" evidence="1">
    <location>
        <begin position="1"/>
        <end position="53"/>
    </location>
</feature>
<dbReference type="PANTHER" id="PTHR46163:SF24">
    <property type="entry name" value="PROTEIN-TYROSINE PHOSPHATASE CATALYTIC DOMAIN-CONTAINING PROTEIN-RELATED"/>
    <property type="match status" value="1"/>
</dbReference>
<keyword evidence="4" id="KW-1185">Reference proteome</keyword>
<feature type="domain" description="Tyrosine specific protein phosphatases" evidence="3">
    <location>
        <begin position="332"/>
        <end position="400"/>
    </location>
</feature>
<dbReference type="InterPro" id="IPR000387">
    <property type="entry name" value="Tyr_Pase_dom"/>
</dbReference>
<dbReference type="InterPro" id="IPR052782">
    <property type="entry name" value="Oocyte-zygote_transition_reg"/>
</dbReference>
<dbReference type="WBParaSite" id="SPAL_0001335300.1">
    <property type="protein sequence ID" value="SPAL_0001335300.1"/>
    <property type="gene ID" value="SPAL_0001335300"/>
</dbReference>
<sequence>MDNYECLDNNQGGDLNCPPPPPPDQLLPAGSPNSPNEAPGGPGYFTPSAHKTNQKQAAENDKYTTTNIVQNNNINANLKRNNGTTRNGDQHSKMTKVRDVTENIVHGENDELIESPQLQIQAETINEFYEVKCLIDSVNKPGEDKLKHEIKQKILAQYKTIRSSMNFVFDFMANPTKNRFTNVMMFNEGNCFLKDEPDPEERYYHANKISTEQGIYIMAQAPLNNTVKTFWSLIWEQGVCIIASFCDYANHDDCQPYFDLSLKKKKTIGHFIIQTVESKPSSPAIIFKLKVYNKKTKQGRIVNIINWTGWEVNKVPSMSKLLGVMSLVWKMEHVVEVVDKRDTGPILVHGVSGSRRTSTFVAINIICKQLRDTKKCSIITTAVLIRRYRHNAIRDHLMFAIILMATMHYAASINQVNKKDPSFLKASKSIISFISTNKAAQKATADAIDKK</sequence>
<name>A0A0N5C5X7_STREA</name>